<name>A0ABX1P3S2_9CYAN</name>
<evidence type="ECO:0000313" key="2">
    <source>
        <dbReference type="Proteomes" id="UP000718564"/>
    </source>
</evidence>
<gene>
    <name evidence="1" type="ORF">DP116_02025</name>
</gene>
<accession>A0ABX1P3S2</accession>
<comment type="caution">
    <text evidence="1">The sequence shown here is derived from an EMBL/GenBank/DDBJ whole genome shotgun (WGS) entry which is preliminary data.</text>
</comment>
<dbReference type="EMBL" id="QMEB01000008">
    <property type="protein sequence ID" value="NMG18290.1"/>
    <property type="molecule type" value="Genomic_DNA"/>
</dbReference>
<organism evidence="1 2">
    <name type="scientific">Brasilonema bromeliae SPC951</name>
    <dbReference type="NCBI Taxonomy" id="385972"/>
    <lineage>
        <taxon>Bacteria</taxon>
        <taxon>Bacillati</taxon>
        <taxon>Cyanobacteriota</taxon>
        <taxon>Cyanophyceae</taxon>
        <taxon>Nostocales</taxon>
        <taxon>Scytonemataceae</taxon>
        <taxon>Brasilonema</taxon>
        <taxon>Bromeliae group (in: Brasilonema)</taxon>
    </lineage>
</organism>
<protein>
    <submittedName>
        <fullName evidence="1">Uncharacterized protein</fullName>
    </submittedName>
</protein>
<reference evidence="1 2" key="1">
    <citation type="submission" date="2018-06" db="EMBL/GenBank/DDBJ databases">
        <title>Comparative genomics of Brasilonema spp. strains.</title>
        <authorList>
            <person name="Alvarenga D.O."/>
            <person name="Fiore M.F."/>
            <person name="Varani A.M."/>
        </authorList>
    </citation>
    <scope>NUCLEOTIDE SEQUENCE [LARGE SCALE GENOMIC DNA]</scope>
    <source>
        <strain evidence="1 2">SPC951</strain>
    </source>
</reference>
<proteinExistence type="predicted"/>
<dbReference type="Proteomes" id="UP000718564">
    <property type="component" value="Unassembled WGS sequence"/>
</dbReference>
<evidence type="ECO:0000313" key="1">
    <source>
        <dbReference type="EMBL" id="NMG18290.1"/>
    </source>
</evidence>
<keyword evidence="2" id="KW-1185">Reference proteome</keyword>
<sequence>MERNGVILNGTNGNDTVQASGQKSSVIGVKVNTAEVGSRLINAETESLGVGEIDILTGSPGRNVFYLGDNAKENPKDFYLGNGDQDYALIRYFDPTSEDAVYLAGNPKDYTLETINGSVNISKNGDRSICNITTKLNVIILICIEKLSMVNYSKSWVLMGFSHQR</sequence>